<proteinExistence type="predicted"/>
<keyword evidence="3" id="KW-0597">Phosphoprotein</keyword>
<dbReference type="SMART" id="SM00387">
    <property type="entry name" value="HATPase_c"/>
    <property type="match status" value="1"/>
</dbReference>
<evidence type="ECO:0000256" key="4">
    <source>
        <dbReference type="ARBA" id="ARBA00022679"/>
    </source>
</evidence>
<organism evidence="9 10">
    <name type="scientific">Dyadobacter fanqingshengii</name>
    <dbReference type="NCBI Taxonomy" id="2906443"/>
    <lineage>
        <taxon>Bacteria</taxon>
        <taxon>Pseudomonadati</taxon>
        <taxon>Bacteroidota</taxon>
        <taxon>Cytophagia</taxon>
        <taxon>Cytophagales</taxon>
        <taxon>Spirosomataceae</taxon>
        <taxon>Dyadobacter</taxon>
    </lineage>
</organism>
<keyword evidence="7" id="KW-0472">Membrane</keyword>
<keyword evidence="7" id="KW-1133">Transmembrane helix</keyword>
<dbReference type="SUPFAM" id="SSF47384">
    <property type="entry name" value="Homodimeric domain of signal transducing histidine kinase"/>
    <property type="match status" value="1"/>
</dbReference>
<dbReference type="Pfam" id="PF02518">
    <property type="entry name" value="HATPase_c"/>
    <property type="match status" value="1"/>
</dbReference>
<name>A0A9X1P8M9_9BACT</name>
<dbReference type="Pfam" id="PF00512">
    <property type="entry name" value="HisKA"/>
    <property type="match status" value="1"/>
</dbReference>
<evidence type="ECO:0000256" key="7">
    <source>
        <dbReference type="SAM" id="Phobius"/>
    </source>
</evidence>
<dbReference type="GO" id="GO:0000155">
    <property type="term" value="F:phosphorelay sensor kinase activity"/>
    <property type="evidence" value="ECO:0007669"/>
    <property type="project" value="InterPro"/>
</dbReference>
<dbReference type="PROSITE" id="PS51257">
    <property type="entry name" value="PROKAR_LIPOPROTEIN"/>
    <property type="match status" value="1"/>
</dbReference>
<evidence type="ECO:0000256" key="6">
    <source>
        <dbReference type="PROSITE-ProRule" id="PRU00339"/>
    </source>
</evidence>
<dbReference type="PANTHER" id="PTHR43547:SF2">
    <property type="entry name" value="HYBRID SIGNAL TRANSDUCTION HISTIDINE KINASE C"/>
    <property type="match status" value="1"/>
</dbReference>
<dbReference type="Proteomes" id="UP001139700">
    <property type="component" value="Unassembled WGS sequence"/>
</dbReference>
<dbReference type="SUPFAM" id="SSF55874">
    <property type="entry name" value="ATPase domain of HSP90 chaperone/DNA topoisomerase II/histidine kinase"/>
    <property type="match status" value="1"/>
</dbReference>
<evidence type="ECO:0000259" key="8">
    <source>
        <dbReference type="PROSITE" id="PS50109"/>
    </source>
</evidence>
<evidence type="ECO:0000256" key="2">
    <source>
        <dbReference type="ARBA" id="ARBA00012438"/>
    </source>
</evidence>
<dbReference type="SMART" id="SM00028">
    <property type="entry name" value="TPR"/>
    <property type="match status" value="3"/>
</dbReference>
<gene>
    <name evidence="9" type="ORF">LXM24_11790</name>
</gene>
<dbReference type="CDD" id="cd00082">
    <property type="entry name" value="HisKA"/>
    <property type="match status" value="1"/>
</dbReference>
<dbReference type="InterPro" id="IPR036890">
    <property type="entry name" value="HATPase_C_sf"/>
</dbReference>
<evidence type="ECO:0000313" key="9">
    <source>
        <dbReference type="EMBL" id="MCF0040771.1"/>
    </source>
</evidence>
<evidence type="ECO:0000256" key="1">
    <source>
        <dbReference type="ARBA" id="ARBA00000085"/>
    </source>
</evidence>
<dbReference type="PANTHER" id="PTHR43547">
    <property type="entry name" value="TWO-COMPONENT HISTIDINE KINASE"/>
    <property type="match status" value="1"/>
</dbReference>
<keyword evidence="4" id="KW-0808">Transferase</keyword>
<dbReference type="SMART" id="SM00388">
    <property type="entry name" value="HisKA"/>
    <property type="match status" value="1"/>
</dbReference>
<dbReference type="SUPFAM" id="SSF48452">
    <property type="entry name" value="TPR-like"/>
    <property type="match status" value="2"/>
</dbReference>
<dbReference type="FunFam" id="3.30.565.10:FF:000006">
    <property type="entry name" value="Sensor histidine kinase WalK"/>
    <property type="match status" value="1"/>
</dbReference>
<evidence type="ECO:0000256" key="3">
    <source>
        <dbReference type="ARBA" id="ARBA00022553"/>
    </source>
</evidence>
<evidence type="ECO:0000256" key="5">
    <source>
        <dbReference type="ARBA" id="ARBA00022777"/>
    </source>
</evidence>
<evidence type="ECO:0000313" key="10">
    <source>
        <dbReference type="Proteomes" id="UP001139700"/>
    </source>
</evidence>
<comment type="caution">
    <text evidence="9">The sequence shown here is derived from an EMBL/GenBank/DDBJ whole genome shotgun (WGS) entry which is preliminary data.</text>
</comment>
<feature type="domain" description="Histidine kinase" evidence="8">
    <location>
        <begin position="480"/>
        <end position="689"/>
    </location>
</feature>
<dbReference type="Gene3D" id="1.10.287.130">
    <property type="match status" value="1"/>
</dbReference>
<dbReference type="InterPro" id="IPR004358">
    <property type="entry name" value="Sig_transdc_His_kin-like_C"/>
</dbReference>
<dbReference type="PRINTS" id="PR00344">
    <property type="entry name" value="BCTRLSENSOR"/>
</dbReference>
<dbReference type="GO" id="GO:0005524">
    <property type="term" value="F:ATP binding"/>
    <property type="evidence" value="ECO:0007669"/>
    <property type="project" value="UniProtKB-KW"/>
</dbReference>
<dbReference type="Gene3D" id="1.25.40.10">
    <property type="entry name" value="Tetratricopeptide repeat domain"/>
    <property type="match status" value="2"/>
</dbReference>
<dbReference type="EMBL" id="JAJTTA010000002">
    <property type="protein sequence ID" value="MCF0040771.1"/>
    <property type="molecule type" value="Genomic_DNA"/>
</dbReference>
<feature type="repeat" description="TPR" evidence="6">
    <location>
        <begin position="213"/>
        <end position="246"/>
    </location>
</feature>
<sequence>MKNYFYHLTHLYEGSTIFWLFVLIWGFTGCKESGTVDHEKQMNVWIDSLDRNARKIGVKRAIQSFDSLTLTLGGLSLGDRMRYYKFMKVLSHRDSTLNENALAYTDSLLRLFPTNQIREQYPIEYSKALLLKGDDLLKQKRFYQAYRNYYHGKSFLSALGKTCECARYSSRIANISYNEENYYQAIEYWEHEMKELAECGQSGNFQLEFIEMQGALRNIGMAYLLLNDTDTALNYFQKAKVFINNHAAEFPKEKNFIKFANIVIVRNQAEAYAIKGDMQTAERLVKSCLLHDDEIDWSIEVERESRQLLAKIYIETKQFSEAEAQLQILKTQPGTSNNAANAIMLQKMQASILYGQGRFEEAGKLLIASLEADRVAKLAKNVENRSDVGQQLQQVQREHEIELENEKDEREKLFLSFTILLSITLATIAYLIWRNARKSIVNLKAVTELNKVITKSNIVLQDTVNALEQSEIENEHVLKIVAHDLRNPIAAIISASHMVFWDETPSEEQGELISGIQLSAGKANTLISQILESTSDRERIAKSDVALQEIVQSCIDMLSHKASEKQQKLHYHYEPVTVPVDREKIWRVFCNLLSNAIKFSQSGSTIKINLQRQSDVVLLSVEDNGIGIPESLKDQIFLPLNNAKRSGTAGEQSYGIGLSICKQIVESHGGTIWFESKDTGTTFFVELPL</sequence>
<keyword evidence="10" id="KW-1185">Reference proteome</keyword>
<dbReference type="InterPro" id="IPR005467">
    <property type="entry name" value="His_kinase_dom"/>
</dbReference>
<dbReference type="AlphaFoldDB" id="A0A9X1P8M9"/>
<dbReference type="EC" id="2.7.13.3" evidence="2"/>
<dbReference type="Gene3D" id="3.30.565.10">
    <property type="entry name" value="Histidine kinase-like ATPase, C-terminal domain"/>
    <property type="match status" value="1"/>
</dbReference>
<dbReference type="CDD" id="cd00075">
    <property type="entry name" value="HATPase"/>
    <property type="match status" value="1"/>
</dbReference>
<dbReference type="InterPro" id="IPR003594">
    <property type="entry name" value="HATPase_dom"/>
</dbReference>
<keyword evidence="6" id="KW-0802">TPR repeat</keyword>
<dbReference type="InterPro" id="IPR036097">
    <property type="entry name" value="HisK_dim/P_sf"/>
</dbReference>
<keyword evidence="9" id="KW-0547">Nucleotide-binding</keyword>
<comment type="catalytic activity">
    <reaction evidence="1">
        <text>ATP + protein L-histidine = ADP + protein N-phospho-L-histidine.</text>
        <dbReference type="EC" id="2.7.13.3"/>
    </reaction>
</comment>
<keyword evidence="9" id="KW-0067">ATP-binding</keyword>
<reference evidence="9" key="1">
    <citation type="submission" date="2021-12" db="EMBL/GenBank/DDBJ databases">
        <title>Novel species in genus Dyadobacter.</title>
        <authorList>
            <person name="Ma C."/>
        </authorList>
    </citation>
    <scope>NUCLEOTIDE SEQUENCE</scope>
    <source>
        <strain evidence="9">CY399</strain>
    </source>
</reference>
<protein>
    <recommendedName>
        <fullName evidence="2">histidine kinase</fullName>
        <ecNumber evidence="2">2.7.13.3</ecNumber>
    </recommendedName>
</protein>
<dbReference type="PROSITE" id="PS50005">
    <property type="entry name" value="TPR"/>
    <property type="match status" value="1"/>
</dbReference>
<dbReference type="PROSITE" id="PS50109">
    <property type="entry name" value="HIS_KIN"/>
    <property type="match status" value="1"/>
</dbReference>
<accession>A0A9X1P8M9</accession>
<dbReference type="RefSeq" id="WP_234613263.1">
    <property type="nucleotide sequence ID" value="NZ_CP098806.1"/>
</dbReference>
<keyword evidence="7" id="KW-0812">Transmembrane</keyword>
<dbReference type="InterPro" id="IPR019734">
    <property type="entry name" value="TPR_rpt"/>
</dbReference>
<feature type="transmembrane region" description="Helical" evidence="7">
    <location>
        <begin position="413"/>
        <end position="433"/>
    </location>
</feature>
<dbReference type="InterPro" id="IPR011990">
    <property type="entry name" value="TPR-like_helical_dom_sf"/>
</dbReference>
<dbReference type="InterPro" id="IPR003661">
    <property type="entry name" value="HisK_dim/P_dom"/>
</dbReference>
<keyword evidence="5" id="KW-0418">Kinase</keyword>